<gene>
    <name evidence="8" type="ORF">DSM112329_01162</name>
</gene>
<dbReference type="KEGG" id="parq:DSM112329_01162"/>
<protein>
    <recommendedName>
        <fullName evidence="7">RDD domain-containing protein</fullName>
    </recommendedName>
</protein>
<evidence type="ECO:0000313" key="8">
    <source>
        <dbReference type="EMBL" id="XAY04329.1"/>
    </source>
</evidence>
<name>A0AAU7ARP8_9ACTN</name>
<evidence type="ECO:0000256" key="3">
    <source>
        <dbReference type="ARBA" id="ARBA00022692"/>
    </source>
</evidence>
<feature type="domain" description="RDD" evidence="7">
    <location>
        <begin position="18"/>
        <end position="148"/>
    </location>
</feature>
<feature type="transmembrane region" description="Helical" evidence="6">
    <location>
        <begin position="113"/>
        <end position="134"/>
    </location>
</feature>
<proteinExistence type="predicted"/>
<evidence type="ECO:0000256" key="4">
    <source>
        <dbReference type="ARBA" id="ARBA00022989"/>
    </source>
</evidence>
<accession>A0AAU7ARP8</accession>
<dbReference type="InterPro" id="IPR051791">
    <property type="entry name" value="Pra-immunoreactive"/>
</dbReference>
<dbReference type="InterPro" id="IPR010432">
    <property type="entry name" value="RDD"/>
</dbReference>
<evidence type="ECO:0000256" key="6">
    <source>
        <dbReference type="SAM" id="Phobius"/>
    </source>
</evidence>
<organism evidence="8">
    <name type="scientific">Paraconexibacter sp. AEG42_29</name>
    <dbReference type="NCBI Taxonomy" id="2997339"/>
    <lineage>
        <taxon>Bacteria</taxon>
        <taxon>Bacillati</taxon>
        <taxon>Actinomycetota</taxon>
        <taxon>Thermoleophilia</taxon>
        <taxon>Solirubrobacterales</taxon>
        <taxon>Paraconexibacteraceae</taxon>
        <taxon>Paraconexibacter</taxon>
    </lineage>
</organism>
<dbReference type="EMBL" id="CP114014">
    <property type="protein sequence ID" value="XAY04329.1"/>
    <property type="molecule type" value="Genomic_DNA"/>
</dbReference>
<evidence type="ECO:0000256" key="1">
    <source>
        <dbReference type="ARBA" id="ARBA00004651"/>
    </source>
</evidence>
<dbReference type="AlphaFoldDB" id="A0AAU7ARP8"/>
<keyword evidence="4 6" id="KW-1133">Transmembrane helix</keyword>
<comment type="subcellular location">
    <subcellularLocation>
        <location evidence="1">Cell membrane</location>
        <topology evidence="1">Multi-pass membrane protein</topology>
    </subcellularLocation>
</comment>
<keyword evidence="2" id="KW-1003">Cell membrane</keyword>
<dbReference type="PANTHER" id="PTHR36115">
    <property type="entry name" value="PROLINE-RICH ANTIGEN HOMOLOG-RELATED"/>
    <property type="match status" value="1"/>
</dbReference>
<dbReference type="Pfam" id="PF06271">
    <property type="entry name" value="RDD"/>
    <property type="match status" value="1"/>
</dbReference>
<keyword evidence="3 6" id="KW-0812">Transmembrane</keyword>
<feature type="transmembrane region" description="Helical" evidence="6">
    <location>
        <begin position="32"/>
        <end position="50"/>
    </location>
</feature>
<evidence type="ECO:0000259" key="7">
    <source>
        <dbReference type="Pfam" id="PF06271"/>
    </source>
</evidence>
<evidence type="ECO:0000256" key="2">
    <source>
        <dbReference type="ARBA" id="ARBA00022475"/>
    </source>
</evidence>
<dbReference type="RefSeq" id="WP_354700870.1">
    <property type="nucleotide sequence ID" value="NZ_CP114014.1"/>
</dbReference>
<dbReference type="PANTHER" id="PTHR36115:SF6">
    <property type="entry name" value="PROLINE-RICH ANTIGEN HOMOLOG"/>
    <property type="match status" value="1"/>
</dbReference>
<keyword evidence="5 6" id="KW-0472">Membrane</keyword>
<evidence type="ECO:0000256" key="5">
    <source>
        <dbReference type="ARBA" id="ARBA00023136"/>
    </source>
</evidence>
<sequence length="156" mass="16500">MRGQRANVESPALALAAAPWGRRALALGVDGLLYAIVTVLAFVVTIIVLANGSSDEDAAGTGLTALLVFAVTYPWLLLGLWGGRTVGRRVAGVRVVGHDGRPVGIGRAFVREVLVKGVFGVLVLPLLASVLWPLRDPHQRALHDLVAGTRVVRDRS</sequence>
<dbReference type="GO" id="GO:0005886">
    <property type="term" value="C:plasma membrane"/>
    <property type="evidence" value="ECO:0007669"/>
    <property type="project" value="UniProtKB-SubCell"/>
</dbReference>
<feature type="transmembrane region" description="Helical" evidence="6">
    <location>
        <begin position="62"/>
        <end position="81"/>
    </location>
</feature>
<reference evidence="8" key="1">
    <citation type="submission" date="2022-12" db="EMBL/GenBank/DDBJ databases">
        <title>Paraconexibacter alkalitolerans sp. nov. and Baekduia alba sp. nov., isolated from soil and emended description of the genera Paraconexibacter (Chun et al., 2020) and Baekduia (An et al., 2020).</title>
        <authorList>
            <person name="Vieira S."/>
            <person name="Huber K.J."/>
            <person name="Geppert A."/>
            <person name="Wolf J."/>
            <person name="Neumann-Schaal M."/>
            <person name="Muesken M."/>
            <person name="Overmann J."/>
        </authorList>
    </citation>
    <scope>NUCLEOTIDE SEQUENCE</scope>
    <source>
        <strain evidence="8">AEG42_29</strain>
    </source>
</reference>